<feature type="compositionally biased region" description="Polar residues" evidence="2">
    <location>
        <begin position="10"/>
        <end position="20"/>
    </location>
</feature>
<organism evidence="3 4">
    <name type="scientific">Pleurodeles waltl</name>
    <name type="common">Iberian ribbed newt</name>
    <dbReference type="NCBI Taxonomy" id="8319"/>
    <lineage>
        <taxon>Eukaryota</taxon>
        <taxon>Metazoa</taxon>
        <taxon>Chordata</taxon>
        <taxon>Craniata</taxon>
        <taxon>Vertebrata</taxon>
        <taxon>Euteleostomi</taxon>
        <taxon>Amphibia</taxon>
        <taxon>Batrachia</taxon>
        <taxon>Caudata</taxon>
        <taxon>Salamandroidea</taxon>
        <taxon>Salamandridae</taxon>
        <taxon>Pleurodelinae</taxon>
        <taxon>Pleurodeles</taxon>
    </lineage>
</organism>
<reference evidence="3" key="1">
    <citation type="journal article" date="2022" name="bioRxiv">
        <title>Sequencing and chromosome-scale assembly of the giantPleurodeles waltlgenome.</title>
        <authorList>
            <person name="Brown T."/>
            <person name="Elewa A."/>
            <person name="Iarovenko S."/>
            <person name="Subramanian E."/>
            <person name="Araus A.J."/>
            <person name="Petzold A."/>
            <person name="Susuki M."/>
            <person name="Suzuki K.-i.T."/>
            <person name="Hayashi T."/>
            <person name="Toyoda A."/>
            <person name="Oliveira C."/>
            <person name="Osipova E."/>
            <person name="Leigh N.D."/>
            <person name="Simon A."/>
            <person name="Yun M.H."/>
        </authorList>
    </citation>
    <scope>NUCLEOTIDE SEQUENCE</scope>
    <source>
        <strain evidence="3">20211129_DDA</strain>
        <tissue evidence="3">Liver</tissue>
    </source>
</reference>
<feature type="coiled-coil region" evidence="1">
    <location>
        <begin position="88"/>
        <end position="115"/>
    </location>
</feature>
<evidence type="ECO:0000256" key="2">
    <source>
        <dbReference type="SAM" id="MobiDB-lite"/>
    </source>
</evidence>
<gene>
    <name evidence="3" type="ORF">NDU88_002374</name>
</gene>
<comment type="caution">
    <text evidence="3">The sequence shown here is derived from an EMBL/GenBank/DDBJ whole genome shotgun (WGS) entry which is preliminary data.</text>
</comment>
<proteinExistence type="predicted"/>
<feature type="region of interest" description="Disordered" evidence="2">
    <location>
        <begin position="117"/>
        <end position="138"/>
    </location>
</feature>
<keyword evidence="1" id="KW-0175">Coiled coil</keyword>
<accession>A0AAV7UVD7</accession>
<protein>
    <submittedName>
        <fullName evidence="3">Uncharacterized protein</fullName>
    </submittedName>
</protein>
<sequence>MGKDRAARGAQQTRMGQLPTQILGGWSQRKPSGPTGVREPSRAQILAAIEASGQAVQAQITAMAVDVSLLRADLRVVAERSETTEQQVNDIKMDIDTLKATVASLEVKTHKLEATADNAAGGHGGATCESWDSRKARR</sequence>
<evidence type="ECO:0000256" key="1">
    <source>
        <dbReference type="SAM" id="Coils"/>
    </source>
</evidence>
<dbReference type="AlphaFoldDB" id="A0AAV7UVD7"/>
<keyword evidence="4" id="KW-1185">Reference proteome</keyword>
<feature type="region of interest" description="Disordered" evidence="2">
    <location>
        <begin position="1"/>
        <end position="39"/>
    </location>
</feature>
<evidence type="ECO:0000313" key="3">
    <source>
        <dbReference type="EMBL" id="KAJ1193068.1"/>
    </source>
</evidence>
<dbReference type="Proteomes" id="UP001066276">
    <property type="component" value="Chromosome 2_2"/>
</dbReference>
<name>A0AAV7UVD7_PLEWA</name>
<dbReference type="EMBL" id="JANPWB010000004">
    <property type="protein sequence ID" value="KAJ1193068.1"/>
    <property type="molecule type" value="Genomic_DNA"/>
</dbReference>
<evidence type="ECO:0000313" key="4">
    <source>
        <dbReference type="Proteomes" id="UP001066276"/>
    </source>
</evidence>